<dbReference type="AlphaFoldDB" id="C2MB29"/>
<reference evidence="1 2" key="1">
    <citation type="submission" date="2009-04" db="EMBL/GenBank/DDBJ databases">
        <authorList>
            <person name="Sebastian Y."/>
            <person name="Madupu R."/>
            <person name="Durkin A.S."/>
            <person name="Torralba M."/>
            <person name="Methe B."/>
            <person name="Sutton G.G."/>
            <person name="Strausberg R.L."/>
            <person name="Nelson K.E."/>
        </authorList>
    </citation>
    <scope>NUCLEOTIDE SEQUENCE [LARGE SCALE GENOMIC DNA]</scope>
    <source>
        <strain evidence="1 2">60-3</strain>
    </source>
</reference>
<organism evidence="1 2">
    <name type="scientific">Porphyromonas uenonis 60-3</name>
    <dbReference type="NCBI Taxonomy" id="596327"/>
    <lineage>
        <taxon>Bacteria</taxon>
        <taxon>Pseudomonadati</taxon>
        <taxon>Bacteroidota</taxon>
        <taxon>Bacteroidia</taxon>
        <taxon>Bacteroidales</taxon>
        <taxon>Porphyromonadaceae</taxon>
        <taxon>Porphyromonas</taxon>
    </lineage>
</organism>
<comment type="caution">
    <text evidence="1">The sequence shown here is derived from an EMBL/GenBank/DDBJ whole genome shotgun (WGS) entry which is preliminary data.</text>
</comment>
<name>C2MB29_9PORP</name>
<protein>
    <submittedName>
        <fullName evidence="1">Uncharacterized protein</fullName>
    </submittedName>
</protein>
<sequence length="56" mass="6689">MDHPSYVSKVSEKGHSPILLFLVSCGRNFRFINMAEKLYHLGKLTFDSYEQRFTWY</sequence>
<accession>C2MB29</accession>
<gene>
    <name evidence="1" type="ORF">PORUE0001_1042</name>
</gene>
<dbReference type="EMBL" id="ACLR01000118">
    <property type="protein sequence ID" value="EEK17137.1"/>
    <property type="molecule type" value="Genomic_DNA"/>
</dbReference>
<dbReference type="Proteomes" id="UP000003303">
    <property type="component" value="Unassembled WGS sequence"/>
</dbReference>
<keyword evidence="2" id="KW-1185">Reference proteome</keyword>
<proteinExistence type="predicted"/>
<evidence type="ECO:0000313" key="1">
    <source>
        <dbReference type="EMBL" id="EEK17137.1"/>
    </source>
</evidence>
<evidence type="ECO:0000313" key="2">
    <source>
        <dbReference type="Proteomes" id="UP000003303"/>
    </source>
</evidence>
<dbReference type="STRING" id="596327.PORUE0001_1042"/>